<dbReference type="SUPFAM" id="SSF89095">
    <property type="entry name" value="GatB/YqeY motif"/>
    <property type="match status" value="1"/>
</dbReference>
<dbReference type="InterPro" id="IPR003789">
    <property type="entry name" value="Asn/Gln_tRNA_amidoTrase-B-like"/>
</dbReference>
<dbReference type="EMBL" id="MGEQ01000008">
    <property type="protein sequence ID" value="OGL86580.1"/>
    <property type="molecule type" value="Genomic_DNA"/>
</dbReference>
<comment type="caution">
    <text evidence="2">The sequence shown here is derived from an EMBL/GenBank/DDBJ whole genome shotgun (WGS) entry which is preliminary data.</text>
</comment>
<reference evidence="2 3" key="1">
    <citation type="journal article" date="2016" name="Nat. Commun.">
        <title>Thousands of microbial genomes shed light on interconnected biogeochemical processes in an aquifer system.</title>
        <authorList>
            <person name="Anantharaman K."/>
            <person name="Brown C.T."/>
            <person name="Hug L.A."/>
            <person name="Sharon I."/>
            <person name="Castelle C.J."/>
            <person name="Probst A.J."/>
            <person name="Thomas B.C."/>
            <person name="Singh A."/>
            <person name="Wilkins M.J."/>
            <person name="Karaoz U."/>
            <person name="Brodie E.L."/>
            <person name="Williams K.H."/>
            <person name="Hubbard S.S."/>
            <person name="Banfield J.F."/>
        </authorList>
    </citation>
    <scope>NUCLEOTIDE SEQUENCE [LARGE SCALE GENOMIC DNA]</scope>
</reference>
<dbReference type="InterPro" id="IPR023168">
    <property type="entry name" value="GatB_Yqey_C_2"/>
</dbReference>
<accession>A0A1F7V7V6</accession>
<dbReference type="Pfam" id="PF09424">
    <property type="entry name" value="YqeY"/>
    <property type="match status" value="1"/>
</dbReference>
<proteinExistence type="predicted"/>
<protein>
    <recommendedName>
        <fullName evidence="4">Glutamyl-tRNA amidotransferase</fullName>
    </recommendedName>
</protein>
<dbReference type="InterPro" id="IPR042184">
    <property type="entry name" value="YqeY/Aim41_N"/>
</dbReference>
<evidence type="ECO:0000256" key="1">
    <source>
        <dbReference type="SAM" id="Phobius"/>
    </source>
</evidence>
<evidence type="ECO:0000313" key="2">
    <source>
        <dbReference type="EMBL" id="OGL86580.1"/>
    </source>
</evidence>
<feature type="transmembrane region" description="Helical" evidence="1">
    <location>
        <begin position="190"/>
        <end position="209"/>
    </location>
</feature>
<dbReference type="AlphaFoldDB" id="A0A1F7V7V6"/>
<feature type="transmembrane region" description="Helical" evidence="1">
    <location>
        <begin position="146"/>
        <end position="170"/>
    </location>
</feature>
<feature type="transmembrane region" description="Helical" evidence="1">
    <location>
        <begin position="230"/>
        <end position="251"/>
    </location>
</feature>
<sequence>MSLLEQISSDLKDAMRAKDESTLSTLRMLKSALKNKEIDLIRPLTEVEVLDVIKSQAKQLKEAIDQFEAGGRSDLAEGNKVELEVLKKYMPAELSDADLEVVVKEAVTQSGAASKADMGKAMGFVMKAVAGRADGTRVKAFVEKMLGVLVFAVLVNTMVVSSAHAEIGMATLPEFGTVSYAPYLEMGIRLIRVMFLFAGLFSIIEILRGGIEMTVGSARDEVKDKAEQKIILGFMNTGVVVALFLVTTVVLKQIGA</sequence>
<dbReference type="PANTHER" id="PTHR28055:SF1">
    <property type="entry name" value="ALTERED INHERITANCE OF MITOCHONDRIA PROTEIN 41, MITOCHONDRIAL"/>
    <property type="match status" value="1"/>
</dbReference>
<gene>
    <name evidence="2" type="ORF">A3I41_04820</name>
</gene>
<dbReference type="Gene3D" id="1.10.10.410">
    <property type="match status" value="1"/>
</dbReference>
<name>A0A1F7V7V6_9BACT</name>
<organism evidence="2 3">
    <name type="scientific">Candidatus Uhrbacteria bacterium RIFCSPLOWO2_02_FULL_48_18</name>
    <dbReference type="NCBI Taxonomy" id="1802408"/>
    <lineage>
        <taxon>Bacteria</taxon>
        <taxon>Candidatus Uhriibacteriota</taxon>
    </lineage>
</organism>
<dbReference type="Gene3D" id="1.10.1510.10">
    <property type="entry name" value="Uncharacterised protein YqeY/AIM41 PF09424, N-terminal domain"/>
    <property type="match status" value="1"/>
</dbReference>
<keyword evidence="1" id="KW-0812">Transmembrane</keyword>
<keyword evidence="1" id="KW-1133">Transmembrane helix</keyword>
<evidence type="ECO:0008006" key="4">
    <source>
        <dbReference type="Google" id="ProtNLM"/>
    </source>
</evidence>
<dbReference type="InterPro" id="IPR019004">
    <property type="entry name" value="YqeY/Aim41"/>
</dbReference>
<dbReference type="GO" id="GO:0016884">
    <property type="term" value="F:carbon-nitrogen ligase activity, with glutamine as amido-N-donor"/>
    <property type="evidence" value="ECO:0007669"/>
    <property type="project" value="InterPro"/>
</dbReference>
<evidence type="ECO:0000313" key="3">
    <source>
        <dbReference type="Proteomes" id="UP000176593"/>
    </source>
</evidence>
<dbReference type="Proteomes" id="UP000176593">
    <property type="component" value="Unassembled WGS sequence"/>
</dbReference>
<keyword evidence="1" id="KW-0472">Membrane</keyword>
<dbReference type="PANTHER" id="PTHR28055">
    <property type="entry name" value="ALTERED INHERITANCE OF MITOCHONDRIA PROTEIN 41, MITOCHONDRIAL"/>
    <property type="match status" value="1"/>
</dbReference>